<dbReference type="Proteomes" id="UP000198393">
    <property type="component" value="Unassembled WGS sequence"/>
</dbReference>
<feature type="domain" description="Soluble ligand binding" evidence="5">
    <location>
        <begin position="236"/>
        <end position="283"/>
    </location>
</feature>
<keyword evidence="1 2" id="KW-0732">Signal</keyword>
<evidence type="ECO:0000259" key="3">
    <source>
        <dbReference type="Pfam" id="PF02563"/>
    </source>
</evidence>
<name>A0A239FGV8_EKHLU</name>
<gene>
    <name evidence="6" type="ORF">SAMN05421640_0661</name>
</gene>
<dbReference type="InterPro" id="IPR049712">
    <property type="entry name" value="Poly_export"/>
</dbReference>
<dbReference type="EMBL" id="FZPD01000001">
    <property type="protein sequence ID" value="SNS55991.1"/>
    <property type="molecule type" value="Genomic_DNA"/>
</dbReference>
<dbReference type="Pfam" id="PF06251">
    <property type="entry name" value="Caps_syn_GfcC_C"/>
    <property type="match status" value="1"/>
</dbReference>
<dbReference type="Gene3D" id="3.10.560.10">
    <property type="entry name" value="Outer membrane lipoprotein wza domain like"/>
    <property type="match status" value="6"/>
</dbReference>
<feature type="chain" id="PRO_5012398996" evidence="2">
    <location>
        <begin position="23"/>
        <end position="814"/>
    </location>
</feature>
<sequence length="814" mass="90614">MYTFIKRIIFITTLIAGFVSNAQDINDLRSIDIDDLSDKQVQSFINRAESSGMTMQQLELLAQQRGMSSIQISKLRNRIAKIQSEESGDAGLSGNSIRLRDNNIDKTRVNFFDDLVMTDSLENKGLPIFGSEIFESSLTFEPSPNVATPKNYVLGAGDEIIIDIYGASEITYQQTISPDGNILISGVGPISLSGLTVEEAKNRTFNQLSSIYSGLKGRNPNTFFQFSVGKIRTINVNVVGNVKRPGTYALSSFSSAFNALYYAGGPNEKGSMRNIEVIRDNEKIATLDIYKYFFFGQSNGNPQLRDEDILVVRPYQNRIKFAGNVKQPAIYELLDNESIEDLLRVSGGVTPEGKKDYLNVFRKAGGRKTVKTVIKDQYDNSVLVGGDSIYVSPIPSYYIDRVKVEGAVHYPGYYELSDSLTLRQLLTVVEISRNAFKERGNIIRLNNDLSFSNLTFNLNDVLAGNVDYELKQDDLIRIASIFDVEEQKNVTILGEVKNGGQYPYVNGMTVEDLVTVSGGLKSSANTTSVEVARRVSKDSKEFRTAFLFDFSIAQNLGTDTSASSFVLEPFDVVTIKATALFRTQKTIKIEGEVMKPGFYALETEEDKITDLIARAGGLTKYAYPKGASLIRDLSIDDDVTTETSIGNAYRRQQLEGLIKRDSLDEIGEEYVDREGVGIELDKALNDPKSKHNIILQDGDVISVPKQLQTVRVRGEVLYPTRVKYDRSTSFKEYISLSGGFSDKAKKSKSYVVYPNGRARRTKTFLWLKLYPLVEPGSDIFIPQQEVKQKLSVQEVLGITSSLATIALIIDRLTN</sequence>
<evidence type="ECO:0000313" key="7">
    <source>
        <dbReference type="Proteomes" id="UP000198393"/>
    </source>
</evidence>
<accession>A0A239FGV8</accession>
<evidence type="ECO:0000259" key="4">
    <source>
        <dbReference type="Pfam" id="PF06251"/>
    </source>
</evidence>
<evidence type="ECO:0000256" key="2">
    <source>
        <dbReference type="SAM" id="SignalP"/>
    </source>
</evidence>
<feature type="domain" description="Soluble ligand binding" evidence="5">
    <location>
        <begin position="322"/>
        <end position="368"/>
    </location>
</feature>
<evidence type="ECO:0000256" key="1">
    <source>
        <dbReference type="ARBA" id="ARBA00022729"/>
    </source>
</evidence>
<reference evidence="6 7" key="1">
    <citation type="submission" date="2017-06" db="EMBL/GenBank/DDBJ databases">
        <authorList>
            <person name="Kim H.J."/>
            <person name="Triplett B.A."/>
        </authorList>
    </citation>
    <scope>NUCLEOTIDE SEQUENCE [LARGE SCALE GENOMIC DNA]</scope>
    <source>
        <strain evidence="6 7">DSM 19307</strain>
    </source>
</reference>
<dbReference type="Pfam" id="PF10531">
    <property type="entry name" value="SLBB"/>
    <property type="match status" value="4"/>
</dbReference>
<proteinExistence type="predicted"/>
<dbReference type="RefSeq" id="WP_089355413.1">
    <property type="nucleotide sequence ID" value="NZ_FZPD01000001.1"/>
</dbReference>
<feature type="domain" description="Soluble ligand binding" evidence="5">
    <location>
        <begin position="490"/>
        <end position="536"/>
    </location>
</feature>
<dbReference type="GO" id="GO:0015159">
    <property type="term" value="F:polysaccharide transmembrane transporter activity"/>
    <property type="evidence" value="ECO:0007669"/>
    <property type="project" value="InterPro"/>
</dbReference>
<dbReference type="OrthoDB" id="9808948at2"/>
<dbReference type="Pfam" id="PF02563">
    <property type="entry name" value="Poly_export"/>
    <property type="match status" value="1"/>
</dbReference>
<dbReference type="InterPro" id="IPR003715">
    <property type="entry name" value="Poly_export_N"/>
</dbReference>
<evidence type="ECO:0000313" key="6">
    <source>
        <dbReference type="EMBL" id="SNS55991.1"/>
    </source>
</evidence>
<dbReference type="AlphaFoldDB" id="A0A239FGV8"/>
<evidence type="ECO:0000259" key="5">
    <source>
        <dbReference type="Pfam" id="PF10531"/>
    </source>
</evidence>
<feature type="domain" description="Polysaccharide export protein N-terminal" evidence="3">
    <location>
        <begin position="147"/>
        <end position="210"/>
    </location>
</feature>
<dbReference type="InterPro" id="IPR010425">
    <property type="entry name" value="Caps_synth_GfcC-like_C"/>
</dbReference>
<dbReference type="PANTHER" id="PTHR33619:SF3">
    <property type="entry name" value="POLYSACCHARIDE EXPORT PROTEIN GFCE-RELATED"/>
    <property type="match status" value="1"/>
</dbReference>
<feature type="domain" description="Soluble ligand binding" evidence="5">
    <location>
        <begin position="587"/>
        <end position="634"/>
    </location>
</feature>
<protein>
    <submittedName>
        <fullName evidence="6">Protein involved in polysaccharide export, contains SLBB domain of the beta-grasp fold</fullName>
    </submittedName>
</protein>
<keyword evidence="7" id="KW-1185">Reference proteome</keyword>
<organism evidence="6 7">
    <name type="scientific">Ekhidna lutea</name>
    <dbReference type="NCBI Taxonomy" id="447679"/>
    <lineage>
        <taxon>Bacteria</taxon>
        <taxon>Pseudomonadati</taxon>
        <taxon>Bacteroidota</taxon>
        <taxon>Cytophagia</taxon>
        <taxon>Cytophagales</taxon>
        <taxon>Reichenbachiellaceae</taxon>
        <taxon>Ekhidna</taxon>
    </lineage>
</organism>
<feature type="signal peptide" evidence="2">
    <location>
        <begin position="1"/>
        <end position="22"/>
    </location>
</feature>
<dbReference type="PANTHER" id="PTHR33619">
    <property type="entry name" value="POLYSACCHARIDE EXPORT PROTEIN GFCE-RELATED"/>
    <property type="match status" value="1"/>
</dbReference>
<dbReference type="InterPro" id="IPR019554">
    <property type="entry name" value="Soluble_ligand-bd"/>
</dbReference>
<feature type="domain" description="Capsule biosynthesis GfcC-like C-terminal" evidence="4">
    <location>
        <begin position="727"/>
        <end position="783"/>
    </location>
</feature>